<evidence type="ECO:0000256" key="1">
    <source>
        <dbReference type="SAM" id="MobiDB-lite"/>
    </source>
</evidence>
<keyword evidence="2" id="KW-0732">Signal</keyword>
<evidence type="ECO:0000259" key="3">
    <source>
        <dbReference type="SMART" id="SM00900"/>
    </source>
</evidence>
<evidence type="ECO:0000313" key="4">
    <source>
        <dbReference type="EMBL" id="MCG2623291.1"/>
    </source>
</evidence>
<dbReference type="Proteomes" id="UP001165368">
    <property type="component" value="Unassembled WGS sequence"/>
</dbReference>
<feature type="signal peptide" evidence="2">
    <location>
        <begin position="1"/>
        <end position="25"/>
    </location>
</feature>
<evidence type="ECO:0000313" key="5">
    <source>
        <dbReference type="Proteomes" id="UP001165368"/>
    </source>
</evidence>
<evidence type="ECO:0000256" key="2">
    <source>
        <dbReference type="SAM" id="SignalP"/>
    </source>
</evidence>
<proteinExistence type="predicted"/>
<feature type="chain" id="PRO_5046387697" evidence="2">
    <location>
        <begin position="26"/>
        <end position="143"/>
    </location>
</feature>
<dbReference type="InterPro" id="IPR007329">
    <property type="entry name" value="FMN-bd"/>
</dbReference>
<dbReference type="EMBL" id="JAKLTQ010000012">
    <property type="protein sequence ID" value="MCG2623291.1"/>
    <property type="molecule type" value="Genomic_DNA"/>
</dbReference>
<feature type="region of interest" description="Disordered" evidence="1">
    <location>
        <begin position="35"/>
        <end position="61"/>
    </location>
</feature>
<feature type="compositionally biased region" description="Low complexity" evidence="1">
    <location>
        <begin position="41"/>
        <end position="56"/>
    </location>
</feature>
<organism evidence="4 5">
    <name type="scientific">Arthrobacter hankyongi</name>
    <dbReference type="NCBI Taxonomy" id="2904801"/>
    <lineage>
        <taxon>Bacteria</taxon>
        <taxon>Bacillati</taxon>
        <taxon>Actinomycetota</taxon>
        <taxon>Actinomycetes</taxon>
        <taxon>Micrococcales</taxon>
        <taxon>Micrococcaceae</taxon>
        <taxon>Arthrobacter</taxon>
    </lineage>
</organism>
<name>A0ABS9L9B3_9MICC</name>
<dbReference type="SMART" id="SM00900">
    <property type="entry name" value="FMN_bind"/>
    <property type="match status" value="1"/>
</dbReference>
<accession>A0ABS9L9B3</accession>
<protein>
    <submittedName>
        <fullName evidence="4">FMN-binding protein</fullName>
    </submittedName>
</protein>
<dbReference type="RefSeq" id="WP_237822443.1">
    <property type="nucleotide sequence ID" value="NZ_JAKLTQ010000012.1"/>
</dbReference>
<keyword evidence="5" id="KW-1185">Reference proteome</keyword>
<dbReference type="Pfam" id="PF04205">
    <property type="entry name" value="FMN_bind"/>
    <property type="match status" value="1"/>
</dbReference>
<dbReference type="Gene3D" id="3.90.1010.20">
    <property type="match status" value="1"/>
</dbReference>
<gene>
    <name evidence="4" type="ORF">LVY72_15435</name>
</gene>
<feature type="domain" description="FMN-binding" evidence="3">
    <location>
        <begin position="65"/>
        <end position="142"/>
    </location>
</feature>
<comment type="caution">
    <text evidence="4">The sequence shown here is derived from an EMBL/GenBank/DDBJ whole genome shotgun (WGS) entry which is preliminary data.</text>
</comment>
<sequence>MRLRTLTLALAASAGIVAAGWQAGAAHEVAVARAGSGGTVPASGDGAGSSAAPSGSYQGQTVQTRYGPVQVQVTVSDGKITDVAALQLPQNDGHSARISSAVEPMLRSEVLSAQSADIQTISGATYTSEAYASSLQSALDNTR</sequence>
<reference evidence="4" key="1">
    <citation type="submission" date="2022-01" db="EMBL/GenBank/DDBJ databases">
        <authorList>
            <person name="Jo J.-H."/>
            <person name="Im W.-T."/>
        </authorList>
    </citation>
    <scope>NUCLEOTIDE SEQUENCE</scope>
    <source>
        <strain evidence="4">I2-34</strain>
    </source>
</reference>